<dbReference type="RefSeq" id="WP_022541520.1">
    <property type="nucleotide sequence ID" value="NC_022521.1"/>
</dbReference>
<dbReference type="AlphaFoldDB" id="U3T9P1"/>
<dbReference type="STRING" id="1198449.ACAM_0778"/>
<dbReference type="EMBL" id="AP012489">
    <property type="protein sequence ID" value="BAN90247.1"/>
    <property type="molecule type" value="Genomic_DNA"/>
</dbReference>
<evidence type="ECO:0000313" key="2">
    <source>
        <dbReference type="Proteomes" id="UP000016887"/>
    </source>
</evidence>
<proteinExistence type="predicted"/>
<evidence type="ECO:0000313" key="1">
    <source>
        <dbReference type="EMBL" id="BAN90247.1"/>
    </source>
</evidence>
<keyword evidence="2" id="KW-1185">Reference proteome</keyword>
<protein>
    <submittedName>
        <fullName evidence="1">CRISPR-associated protein</fullName>
    </submittedName>
</protein>
<dbReference type="eggNOG" id="arCOG01441">
    <property type="taxonomic scope" value="Archaea"/>
</dbReference>
<reference evidence="1 2" key="1">
    <citation type="journal article" date="2013" name="Appl. Environ. Microbiol.">
        <title>Variation of the Virus-Related Elements within Syntenic Genomes of the Hyperthermophilic Archaeon Aeropyrum.</title>
        <authorList>
            <person name="Daifuku T."/>
            <person name="Yoshida T."/>
            <person name="Kitamura T."/>
            <person name="Kawaichi S."/>
            <person name="Inoue T."/>
            <person name="Nomura K."/>
            <person name="Yoshida Y."/>
            <person name="Kuno S."/>
            <person name="Sako Y."/>
        </authorList>
    </citation>
    <scope>NUCLEOTIDE SEQUENCE [LARGE SCALE GENOMIC DNA]</scope>
    <source>
        <strain evidence="1 2">SY1</strain>
    </source>
</reference>
<dbReference type="NCBIfam" id="TIGR01914">
    <property type="entry name" value="cas_Csa4"/>
    <property type="match status" value="1"/>
</dbReference>
<dbReference type="InterPro" id="IPR010184">
    <property type="entry name" value="CRISPR-assoc_prot_MJ0385"/>
</dbReference>
<organism evidence="1 2">
    <name type="scientific">Aeropyrum camini SY1 = JCM 12091</name>
    <dbReference type="NCBI Taxonomy" id="1198449"/>
    <lineage>
        <taxon>Archaea</taxon>
        <taxon>Thermoproteota</taxon>
        <taxon>Thermoprotei</taxon>
        <taxon>Desulfurococcales</taxon>
        <taxon>Desulfurococcaceae</taxon>
        <taxon>Aeropyrum</taxon>
    </lineage>
</organism>
<dbReference type="GeneID" id="17110167"/>
<dbReference type="Pfam" id="PF09703">
    <property type="entry name" value="Cas_Csa4"/>
    <property type="match status" value="1"/>
</dbReference>
<dbReference type="KEGG" id="acj:ACAM_0778"/>
<sequence>MVCILYTPGHNLYTDTLILYGIARLLAWSGKVSGEVERVGERYVLKVNADNCHLASQLPESIQLALRLLQEEQQQVFLGDEGTFYSDLYRLARGSNIGESILNNLRVRVAAKILSNDANILEKYTSPGHKKLQGEFRKNSKSLATLALPLGPVYGKYSHTWSSKPRKLERKDEKQYKVCPYCYFLSVLGFHYGSYTYQKDGESKVVTLSPHHASLEDVLALSQSFEAASIWMPAILRYRNNLTGPGLSLYVLSLGETLLSNSSHFEVLYGEFSVDNNRFRVVDVGRLPGVLLTSIAIIKYHMASWPRLIDFIARRDPGLLHRIALTLSFEVGNEYALYGILREILSLLNDNNSQEARYLAKQLDRLAEGLAMIWESWGLII</sequence>
<name>U3T9P1_9CREN</name>
<accession>U3T9P1</accession>
<dbReference type="Proteomes" id="UP000016887">
    <property type="component" value="Chromosome"/>
</dbReference>
<gene>
    <name evidence="1" type="ORF">ACAM_0778</name>
</gene>